<accession>A0A5A7SGS5</accession>
<proteinExistence type="inferred from homology"/>
<dbReference type="InterPro" id="IPR001547">
    <property type="entry name" value="Glyco_hydro_5"/>
</dbReference>
<protein>
    <submittedName>
        <fullName evidence="5">Cellulase family glycosylhydrolase</fullName>
    </submittedName>
</protein>
<keyword evidence="1 3" id="KW-0378">Hydrolase</keyword>
<dbReference type="SUPFAM" id="SSF51445">
    <property type="entry name" value="(Trans)glycosidases"/>
    <property type="match status" value="1"/>
</dbReference>
<evidence type="ECO:0000256" key="2">
    <source>
        <dbReference type="ARBA" id="ARBA00023295"/>
    </source>
</evidence>
<comment type="similarity">
    <text evidence="3">Belongs to the glycosyl hydrolase 5 (cellulase A) family.</text>
</comment>
<keyword evidence="2 3" id="KW-0326">Glycosidase</keyword>
<name>A0A5A7SGS5_9NOCA</name>
<organism evidence="5 6">
    <name type="scientific">Antrihabitans cavernicola</name>
    <dbReference type="NCBI Taxonomy" id="2495913"/>
    <lineage>
        <taxon>Bacteria</taxon>
        <taxon>Bacillati</taxon>
        <taxon>Actinomycetota</taxon>
        <taxon>Actinomycetes</taxon>
        <taxon>Mycobacteriales</taxon>
        <taxon>Nocardiaceae</taxon>
        <taxon>Antrihabitans</taxon>
    </lineage>
</organism>
<dbReference type="Proteomes" id="UP000322244">
    <property type="component" value="Unassembled WGS sequence"/>
</dbReference>
<evidence type="ECO:0000256" key="3">
    <source>
        <dbReference type="RuleBase" id="RU361153"/>
    </source>
</evidence>
<dbReference type="GO" id="GO:0004553">
    <property type="term" value="F:hydrolase activity, hydrolyzing O-glycosyl compounds"/>
    <property type="evidence" value="ECO:0007669"/>
    <property type="project" value="InterPro"/>
</dbReference>
<comment type="caution">
    <text evidence="5">The sequence shown here is derived from an EMBL/GenBank/DDBJ whole genome shotgun (WGS) entry which is preliminary data.</text>
</comment>
<sequence length="292" mass="32782">MNINPGKQHFYTPSVWAGLWQTWDWSTWIKPMVDDSKSAGANAIRLIGNTHVVTSGMITQQQYMDRWKQLLDYATEQDLYVFPCGGDLGHWGSATTWAKAEALYSSWAKLLSSYAPVIGVDITNEASAQYSSAYVTTYNQPEKWQDTIKHLGEVVRSISGKPITHSRSIDKVGVWCNGSIYTDLLSDFISIHCYYTPDPSDAQRLSSTDWGRNKELLIGEFGIAMNSAPADRIARYDGVKRLVKGADGCVGALAWSGYDLDDHPENQFGLFDADRRGREDILSQYRTFPVLR</sequence>
<dbReference type="GO" id="GO:0000272">
    <property type="term" value="P:polysaccharide catabolic process"/>
    <property type="evidence" value="ECO:0007669"/>
    <property type="project" value="InterPro"/>
</dbReference>
<dbReference type="Pfam" id="PF00150">
    <property type="entry name" value="Cellulase"/>
    <property type="match status" value="1"/>
</dbReference>
<gene>
    <name evidence="5" type="ORF">FOY51_04480</name>
</gene>
<evidence type="ECO:0000259" key="4">
    <source>
        <dbReference type="Pfam" id="PF00150"/>
    </source>
</evidence>
<dbReference type="RefSeq" id="WP_149429013.1">
    <property type="nucleotide sequence ID" value="NZ_VLNY01000002.1"/>
</dbReference>
<dbReference type="OrthoDB" id="4744871at2"/>
<evidence type="ECO:0000256" key="1">
    <source>
        <dbReference type="ARBA" id="ARBA00022801"/>
    </source>
</evidence>
<dbReference type="InterPro" id="IPR017853">
    <property type="entry name" value="GH"/>
</dbReference>
<keyword evidence="6" id="KW-1185">Reference proteome</keyword>
<evidence type="ECO:0000313" key="6">
    <source>
        <dbReference type="Proteomes" id="UP000322244"/>
    </source>
</evidence>
<reference evidence="5 6" key="1">
    <citation type="submission" date="2019-07" db="EMBL/GenBank/DDBJ databases">
        <title>Rhodococcus cavernicolus sp. nov., isolated from a cave.</title>
        <authorList>
            <person name="Lee S.D."/>
        </authorList>
    </citation>
    <scope>NUCLEOTIDE SEQUENCE [LARGE SCALE GENOMIC DNA]</scope>
    <source>
        <strain evidence="5 6">C1-24</strain>
    </source>
</reference>
<dbReference type="Gene3D" id="3.20.20.80">
    <property type="entry name" value="Glycosidases"/>
    <property type="match status" value="1"/>
</dbReference>
<dbReference type="AlphaFoldDB" id="A0A5A7SGS5"/>
<dbReference type="EMBL" id="VLNY01000002">
    <property type="protein sequence ID" value="KAA0023853.1"/>
    <property type="molecule type" value="Genomic_DNA"/>
</dbReference>
<feature type="domain" description="Glycoside hydrolase family 5" evidence="4">
    <location>
        <begin position="21"/>
        <end position="160"/>
    </location>
</feature>
<evidence type="ECO:0000313" key="5">
    <source>
        <dbReference type="EMBL" id="KAA0023853.1"/>
    </source>
</evidence>